<dbReference type="EMBL" id="BMPG01000002">
    <property type="protein sequence ID" value="GGL58346.1"/>
    <property type="molecule type" value="Genomic_DNA"/>
</dbReference>
<dbReference type="OrthoDB" id="201845at2157"/>
<feature type="domain" description="Ketopantoate reductase C-terminal" evidence="13">
    <location>
        <begin position="180"/>
        <end position="314"/>
    </location>
</feature>
<dbReference type="Proteomes" id="UP000607197">
    <property type="component" value="Unassembled WGS sequence"/>
</dbReference>
<dbReference type="Pfam" id="PF02558">
    <property type="entry name" value="ApbA"/>
    <property type="match status" value="1"/>
</dbReference>
<evidence type="ECO:0000256" key="9">
    <source>
        <dbReference type="ARBA" id="ARBA00048196"/>
    </source>
</evidence>
<dbReference type="InterPro" id="IPR036291">
    <property type="entry name" value="NAD(P)-bd_dom_sf"/>
</dbReference>
<evidence type="ECO:0000313" key="15">
    <source>
        <dbReference type="Proteomes" id="UP000607197"/>
    </source>
</evidence>
<evidence type="ECO:0000256" key="8">
    <source>
        <dbReference type="ARBA" id="ARBA00047506"/>
    </source>
</evidence>
<comment type="catalytic activity">
    <reaction evidence="9">
        <text>(R)-pantoate + NAD(+) = 2-dehydropantoate + NADH + H(+)</text>
        <dbReference type="Rhea" id="RHEA:61292"/>
        <dbReference type="ChEBI" id="CHEBI:11561"/>
        <dbReference type="ChEBI" id="CHEBI:15378"/>
        <dbReference type="ChEBI" id="CHEBI:15980"/>
        <dbReference type="ChEBI" id="CHEBI:57540"/>
        <dbReference type="ChEBI" id="CHEBI:57945"/>
    </reaction>
    <physiologicalReaction direction="right-to-left" evidence="9">
        <dbReference type="Rhea" id="RHEA:61294"/>
    </physiologicalReaction>
</comment>
<evidence type="ECO:0000259" key="13">
    <source>
        <dbReference type="Pfam" id="PF08546"/>
    </source>
</evidence>
<dbReference type="UniPathway" id="UPA00241"/>
<organism evidence="14 15">
    <name type="scientific">Halocalculus aciditolerans</name>
    <dbReference type="NCBI Taxonomy" id="1383812"/>
    <lineage>
        <taxon>Archaea</taxon>
        <taxon>Methanobacteriati</taxon>
        <taxon>Methanobacteriota</taxon>
        <taxon>Stenosarchaea group</taxon>
        <taxon>Halobacteria</taxon>
        <taxon>Halobacteriales</taxon>
        <taxon>Halobacteriaceae</taxon>
        <taxon>Halocalculus</taxon>
    </lineage>
</organism>
<dbReference type="EC" id="1.1.1.169" evidence="3 10"/>
<evidence type="ECO:0000259" key="12">
    <source>
        <dbReference type="Pfam" id="PF02558"/>
    </source>
</evidence>
<feature type="domain" description="Ketopantoate reductase N-terminal" evidence="12">
    <location>
        <begin position="3"/>
        <end position="150"/>
    </location>
</feature>
<comment type="caution">
    <text evidence="14">The sequence shown here is derived from an EMBL/GenBank/DDBJ whole genome shotgun (WGS) entry which is preliminary data.</text>
</comment>
<dbReference type="Pfam" id="PF08546">
    <property type="entry name" value="ApbA_C"/>
    <property type="match status" value="1"/>
</dbReference>
<reference evidence="14" key="1">
    <citation type="journal article" date="2014" name="Int. J. Syst. Evol. Microbiol.">
        <title>Complete genome sequence of Corynebacterium casei LMG S-19264T (=DSM 44701T), isolated from a smear-ripened cheese.</title>
        <authorList>
            <consortium name="US DOE Joint Genome Institute (JGI-PGF)"/>
            <person name="Walter F."/>
            <person name="Albersmeier A."/>
            <person name="Kalinowski J."/>
            <person name="Ruckert C."/>
        </authorList>
    </citation>
    <scope>NUCLEOTIDE SEQUENCE</scope>
    <source>
        <strain evidence="14">JCM 19596</strain>
    </source>
</reference>
<keyword evidence="5 10" id="KW-0173">Coenzyme A biosynthesis</keyword>
<dbReference type="GO" id="GO:0008677">
    <property type="term" value="F:2-dehydropantoate 2-reductase activity"/>
    <property type="evidence" value="ECO:0007669"/>
    <property type="project" value="UniProtKB-EC"/>
</dbReference>
<comment type="function">
    <text evidence="10">Catalyzes the NADPH-dependent reduction of ketopantoate into pantoic acid.</text>
</comment>
<dbReference type="GO" id="GO:0005737">
    <property type="term" value="C:cytoplasm"/>
    <property type="evidence" value="ECO:0007669"/>
    <property type="project" value="TreeGrafter"/>
</dbReference>
<dbReference type="NCBIfam" id="TIGR00745">
    <property type="entry name" value="apbA_panE"/>
    <property type="match status" value="1"/>
</dbReference>
<keyword evidence="6 10" id="KW-0560">Oxidoreductase</keyword>
<protein>
    <recommendedName>
        <fullName evidence="3 10">2-dehydropantoate 2-reductase</fullName>
        <ecNumber evidence="3 10">1.1.1.169</ecNumber>
    </recommendedName>
    <alternativeName>
        <fullName evidence="7 10">Ketopantoate reductase</fullName>
    </alternativeName>
</protein>
<comment type="pathway">
    <text evidence="1 10">Cofactor biosynthesis; coenzyme A biosynthesis.</text>
</comment>
<dbReference type="InterPro" id="IPR008927">
    <property type="entry name" value="6-PGluconate_DH-like_C_sf"/>
</dbReference>
<dbReference type="InterPro" id="IPR003710">
    <property type="entry name" value="ApbA"/>
</dbReference>
<dbReference type="Gene3D" id="3.40.50.720">
    <property type="entry name" value="NAD(P)-binding Rossmann-like Domain"/>
    <property type="match status" value="1"/>
</dbReference>
<dbReference type="InterPro" id="IPR050838">
    <property type="entry name" value="Ketopantoate_reductase"/>
</dbReference>
<gene>
    <name evidence="14" type="ORF">GCM10009039_15740</name>
</gene>
<evidence type="ECO:0000256" key="3">
    <source>
        <dbReference type="ARBA" id="ARBA00013014"/>
    </source>
</evidence>
<name>A0A830FBF2_9EURY</name>
<dbReference type="SUPFAM" id="SSF48179">
    <property type="entry name" value="6-phosphogluconate dehydrogenase C-terminal domain-like"/>
    <property type="match status" value="1"/>
</dbReference>
<sequence length="327" mass="33560">MRYAVFGAGSMGSLFAGRLAASGADVVLVGRGDHLDAVERDGLRVVGPDDEETRVPLATARDPGAVEAPTALVLCVKAYDTERALRDAAPLLGISTDVLTFQNGLGNAETVAGFVPEERVVVGTTSHGAYVPEPGAVRHAGVGETVLGRFFAANGARVESYADDLTAAGVETTVTDAPERAVWAKVLVNAGINPATALADVPNGALVDPDATARESAGDGSGSGGAGERVLDTAVREGVRVAAAEGVEFDPAVAVERTREVAERTASNASSMRQDLQRGRATEIEALNGEIARRGDAYGVETPVNRTLADLVRLATQGSGSDGRGRS</sequence>
<evidence type="ECO:0000256" key="11">
    <source>
        <dbReference type="SAM" id="MobiDB-lite"/>
    </source>
</evidence>
<evidence type="ECO:0000256" key="10">
    <source>
        <dbReference type="RuleBase" id="RU362068"/>
    </source>
</evidence>
<proteinExistence type="inferred from homology"/>
<comment type="catalytic activity">
    <reaction evidence="8">
        <text>(R)-pantoate + NADP(+) = 2-dehydropantoate + NADPH + H(+)</text>
        <dbReference type="Rhea" id="RHEA:16233"/>
        <dbReference type="ChEBI" id="CHEBI:11561"/>
        <dbReference type="ChEBI" id="CHEBI:15378"/>
        <dbReference type="ChEBI" id="CHEBI:15980"/>
        <dbReference type="ChEBI" id="CHEBI:57783"/>
        <dbReference type="ChEBI" id="CHEBI:58349"/>
        <dbReference type="EC" id="1.1.1.169"/>
    </reaction>
    <physiologicalReaction direction="right-to-left" evidence="8">
        <dbReference type="Rhea" id="RHEA:16235"/>
    </physiologicalReaction>
</comment>
<reference evidence="14" key="2">
    <citation type="submission" date="2020-09" db="EMBL/GenBank/DDBJ databases">
        <authorList>
            <person name="Sun Q."/>
            <person name="Ohkuma M."/>
        </authorList>
    </citation>
    <scope>NUCLEOTIDE SEQUENCE</scope>
    <source>
        <strain evidence="14">JCM 19596</strain>
    </source>
</reference>
<dbReference type="PANTHER" id="PTHR43765">
    <property type="entry name" value="2-DEHYDROPANTOATE 2-REDUCTASE-RELATED"/>
    <property type="match status" value="1"/>
</dbReference>
<accession>A0A830FBF2</accession>
<evidence type="ECO:0000256" key="7">
    <source>
        <dbReference type="ARBA" id="ARBA00032024"/>
    </source>
</evidence>
<dbReference type="PANTHER" id="PTHR43765:SF2">
    <property type="entry name" value="2-DEHYDROPANTOATE 2-REDUCTASE"/>
    <property type="match status" value="1"/>
</dbReference>
<dbReference type="AlphaFoldDB" id="A0A830FBF2"/>
<dbReference type="InterPro" id="IPR013328">
    <property type="entry name" value="6PGD_dom2"/>
</dbReference>
<evidence type="ECO:0000256" key="2">
    <source>
        <dbReference type="ARBA" id="ARBA00007870"/>
    </source>
</evidence>
<comment type="similarity">
    <text evidence="2 10">Belongs to the ketopantoate reductase family.</text>
</comment>
<dbReference type="GO" id="GO:0015937">
    <property type="term" value="P:coenzyme A biosynthetic process"/>
    <property type="evidence" value="ECO:0007669"/>
    <property type="project" value="UniProtKB-UniPathway"/>
</dbReference>
<dbReference type="GO" id="GO:0015940">
    <property type="term" value="P:pantothenate biosynthetic process"/>
    <property type="evidence" value="ECO:0007669"/>
    <property type="project" value="InterPro"/>
</dbReference>
<evidence type="ECO:0000256" key="1">
    <source>
        <dbReference type="ARBA" id="ARBA00004724"/>
    </source>
</evidence>
<keyword evidence="4 10" id="KW-0521">NADP</keyword>
<dbReference type="Gene3D" id="1.10.1040.10">
    <property type="entry name" value="N-(1-d-carboxylethyl)-l-norvaline Dehydrogenase, domain 2"/>
    <property type="match status" value="1"/>
</dbReference>
<dbReference type="RefSeq" id="WP_188977658.1">
    <property type="nucleotide sequence ID" value="NZ_BMPG01000002.1"/>
</dbReference>
<dbReference type="SUPFAM" id="SSF51735">
    <property type="entry name" value="NAD(P)-binding Rossmann-fold domains"/>
    <property type="match status" value="1"/>
</dbReference>
<evidence type="ECO:0000313" key="14">
    <source>
        <dbReference type="EMBL" id="GGL58346.1"/>
    </source>
</evidence>
<evidence type="ECO:0000256" key="4">
    <source>
        <dbReference type="ARBA" id="ARBA00022857"/>
    </source>
</evidence>
<evidence type="ECO:0000256" key="5">
    <source>
        <dbReference type="ARBA" id="ARBA00022993"/>
    </source>
</evidence>
<keyword evidence="15" id="KW-1185">Reference proteome</keyword>
<dbReference type="InterPro" id="IPR013752">
    <property type="entry name" value="KPA_reductase"/>
</dbReference>
<evidence type="ECO:0000256" key="6">
    <source>
        <dbReference type="ARBA" id="ARBA00023002"/>
    </source>
</evidence>
<dbReference type="InterPro" id="IPR013332">
    <property type="entry name" value="KPR_N"/>
</dbReference>
<dbReference type="GO" id="GO:0050661">
    <property type="term" value="F:NADP binding"/>
    <property type="evidence" value="ECO:0007669"/>
    <property type="project" value="TreeGrafter"/>
</dbReference>
<feature type="region of interest" description="Disordered" evidence="11">
    <location>
        <begin position="209"/>
        <end position="229"/>
    </location>
</feature>